<dbReference type="PANTHER" id="PTHR22504">
    <property type="entry name" value="REPRESSOR OF RNA POLYMERASE III TRANSCRIPTION MAF1"/>
    <property type="match status" value="1"/>
</dbReference>
<dbReference type="AlphaFoldDB" id="A0A1E3NI62"/>
<accession>A0A1E3NI62</accession>
<gene>
    <name evidence="3" type="ORF">PICMEDRAFT_17080</name>
</gene>
<dbReference type="OrthoDB" id="277029at2759"/>
<dbReference type="Gene3D" id="3.40.1000.50">
    <property type="entry name" value="Repressor of RNA polymerase III transcription Maf1"/>
    <property type="match status" value="1"/>
</dbReference>
<sequence length="375" mass="42577">MKYIDEFDIDLVNQALTFNTTDMHIQGTCDLFTTKPVGADRKLYKVLGKLYNSEEDTSVDTGLESRSNSNNIEERPTLKQTRQNSNVSVHSNNSNKSMDSLNSQFMQLKNRSFSYSYTKPVSALEEKRFKRAHSFNSPSPEPEMINSVMDSPFGPLNQSSSRKLFGYLIGALNATFPDHDFSTVQPNHFTLLNSTSDLVAKVNSFLISAGKSTGLDWVWQTINTHIDLDQCVCFQFDPQQSFTDDLGVIWCNMNFIFNKKKKRVAFLYFLATVLNETADSTTTLRRRNSKMGTLDEGGMQLGEDDSEYDLRYNNDYGPIYEDVFEEDDVNNVEDGANVLVQGKNGPEEFDFDDENDYAMSDDDMANENQDDEGFV</sequence>
<name>A0A1E3NI62_9ASCO</name>
<organism evidence="3 4">
    <name type="scientific">Pichia membranifaciens NRRL Y-2026</name>
    <dbReference type="NCBI Taxonomy" id="763406"/>
    <lineage>
        <taxon>Eukaryota</taxon>
        <taxon>Fungi</taxon>
        <taxon>Dikarya</taxon>
        <taxon>Ascomycota</taxon>
        <taxon>Saccharomycotina</taxon>
        <taxon>Pichiomycetes</taxon>
        <taxon>Pichiales</taxon>
        <taxon>Pichiaceae</taxon>
        <taxon>Pichia</taxon>
    </lineage>
</organism>
<keyword evidence="1" id="KW-0804">Transcription</keyword>
<proteinExistence type="inferred from homology"/>
<evidence type="ECO:0000256" key="2">
    <source>
        <dbReference type="SAM" id="MobiDB-lite"/>
    </source>
</evidence>
<feature type="compositionally biased region" description="Acidic residues" evidence="2">
    <location>
        <begin position="347"/>
        <end position="375"/>
    </location>
</feature>
<dbReference type="RefSeq" id="XP_019016924.1">
    <property type="nucleotide sequence ID" value="XM_019161456.1"/>
</dbReference>
<keyword evidence="1" id="KW-0678">Repressor</keyword>
<feature type="region of interest" description="Disordered" evidence="2">
    <location>
        <begin position="340"/>
        <end position="375"/>
    </location>
</feature>
<reference evidence="3 4" key="1">
    <citation type="journal article" date="2016" name="Proc. Natl. Acad. Sci. U.S.A.">
        <title>Comparative genomics of biotechnologically important yeasts.</title>
        <authorList>
            <person name="Riley R."/>
            <person name="Haridas S."/>
            <person name="Wolfe K.H."/>
            <person name="Lopes M.R."/>
            <person name="Hittinger C.T."/>
            <person name="Goeker M."/>
            <person name="Salamov A.A."/>
            <person name="Wisecaver J.H."/>
            <person name="Long T.M."/>
            <person name="Calvey C.H."/>
            <person name="Aerts A.L."/>
            <person name="Barry K.W."/>
            <person name="Choi C."/>
            <person name="Clum A."/>
            <person name="Coughlan A.Y."/>
            <person name="Deshpande S."/>
            <person name="Douglass A.P."/>
            <person name="Hanson S.J."/>
            <person name="Klenk H.-P."/>
            <person name="LaButti K.M."/>
            <person name="Lapidus A."/>
            <person name="Lindquist E.A."/>
            <person name="Lipzen A.M."/>
            <person name="Meier-Kolthoff J.P."/>
            <person name="Ohm R.A."/>
            <person name="Otillar R.P."/>
            <person name="Pangilinan J.L."/>
            <person name="Peng Y."/>
            <person name="Rokas A."/>
            <person name="Rosa C.A."/>
            <person name="Scheuner C."/>
            <person name="Sibirny A.A."/>
            <person name="Slot J.C."/>
            <person name="Stielow J.B."/>
            <person name="Sun H."/>
            <person name="Kurtzman C.P."/>
            <person name="Blackwell M."/>
            <person name="Grigoriev I.V."/>
            <person name="Jeffries T.W."/>
        </authorList>
    </citation>
    <scope>NUCLEOTIDE SEQUENCE [LARGE SCALE GENOMIC DNA]</scope>
    <source>
        <strain evidence="3 4">NRRL Y-2026</strain>
    </source>
</reference>
<comment type="function">
    <text evidence="1">Mediator of diverse signals that repress RNA polymerase III transcription. Inhibits the de novo assembly of TFIIIB onto DNA.</text>
</comment>
<dbReference type="Pfam" id="PF09174">
    <property type="entry name" value="Maf1"/>
    <property type="match status" value="1"/>
</dbReference>
<feature type="region of interest" description="Disordered" evidence="2">
    <location>
        <begin position="55"/>
        <end position="99"/>
    </location>
</feature>
<evidence type="ECO:0000313" key="3">
    <source>
        <dbReference type="EMBL" id="ODQ45811.1"/>
    </source>
</evidence>
<keyword evidence="4" id="KW-1185">Reference proteome</keyword>
<feature type="compositionally biased region" description="Low complexity" evidence="2">
    <location>
        <begin position="84"/>
        <end position="97"/>
    </location>
</feature>
<dbReference type="PIRSF" id="PIRSF037240">
    <property type="entry name" value="RNA_polIII_Trep_MAF1"/>
    <property type="match status" value="1"/>
</dbReference>
<protein>
    <recommendedName>
        <fullName evidence="1">Repressor of RNA polymerase III transcription MAF1</fullName>
    </recommendedName>
</protein>
<keyword evidence="1" id="KW-0805">Transcription regulation</keyword>
<dbReference type="EMBL" id="KV454004">
    <property type="protein sequence ID" value="ODQ45811.1"/>
    <property type="molecule type" value="Genomic_DNA"/>
</dbReference>
<evidence type="ECO:0000313" key="4">
    <source>
        <dbReference type="Proteomes" id="UP000094455"/>
    </source>
</evidence>
<comment type="similarity">
    <text evidence="1">Belongs to the MAF1 family.</text>
</comment>
<keyword evidence="1" id="KW-0539">Nucleus</keyword>
<dbReference type="Proteomes" id="UP000094455">
    <property type="component" value="Unassembled WGS sequence"/>
</dbReference>
<dbReference type="GO" id="GO:0016480">
    <property type="term" value="P:negative regulation of transcription by RNA polymerase III"/>
    <property type="evidence" value="ECO:0007669"/>
    <property type="project" value="UniProtKB-UniRule"/>
</dbReference>
<dbReference type="STRING" id="763406.A0A1E3NI62"/>
<dbReference type="InterPro" id="IPR038564">
    <property type="entry name" value="Maf1_sf"/>
</dbReference>
<dbReference type="GeneID" id="30178143"/>
<dbReference type="InterPro" id="IPR015257">
    <property type="entry name" value="Maf1"/>
</dbReference>
<dbReference type="GO" id="GO:0005634">
    <property type="term" value="C:nucleus"/>
    <property type="evidence" value="ECO:0007669"/>
    <property type="project" value="UniProtKB-SubCell"/>
</dbReference>
<evidence type="ECO:0000256" key="1">
    <source>
        <dbReference type="PIRNR" id="PIRNR037240"/>
    </source>
</evidence>
<dbReference type="GO" id="GO:0000994">
    <property type="term" value="F:RNA polymerase III core binding"/>
    <property type="evidence" value="ECO:0007669"/>
    <property type="project" value="TreeGrafter"/>
</dbReference>
<comment type="subcellular location">
    <subcellularLocation>
        <location evidence="1">Nucleus</location>
    </subcellularLocation>
</comment>
<dbReference type="PANTHER" id="PTHR22504:SF0">
    <property type="entry name" value="REPRESSOR OF RNA POLYMERASE III TRANSCRIPTION MAF1 HOMOLOG"/>
    <property type="match status" value="1"/>
</dbReference>